<accession>A0ABP1R222</accession>
<keyword evidence="2" id="KW-0560">Oxidoreductase</keyword>
<dbReference type="InterPro" id="IPR036291">
    <property type="entry name" value="NAD(P)-bd_dom_sf"/>
</dbReference>
<comment type="caution">
    <text evidence="3">The sequence shown here is derived from an EMBL/GenBank/DDBJ whole genome shotgun (WGS) entry which is preliminary data.</text>
</comment>
<protein>
    <recommendedName>
        <fullName evidence="5">C-factor</fullName>
    </recommendedName>
</protein>
<dbReference type="InterPro" id="IPR051468">
    <property type="entry name" value="Fungal_SecMetab_SDRs"/>
</dbReference>
<dbReference type="Pfam" id="PF00106">
    <property type="entry name" value="adh_short"/>
    <property type="match status" value="1"/>
</dbReference>
<sequence length="252" mass="27525">MTPRPKNIVVTGANRGIGLELVKQLIFRYNPDNLFATYRDPENSKELLKLAEQNGNLHAVVLDVQNFEKYAEFVSKVEATTQGAGVNLLINNSGFFNKENNSSLSQVDKDDLLRHFAINTLAPIMLTKAFLPLLEKASLQEPSQPLGLGRAVVCQVSTTMGSIGDNTSGGAYGYRISKTALNQASKNMSFDLIPKGVLVIPLHPGWVRTDMGGSNALINTEESVSGILSVLENLNEDTSGHFMRFDGKEALW</sequence>
<evidence type="ECO:0000256" key="1">
    <source>
        <dbReference type="ARBA" id="ARBA00022857"/>
    </source>
</evidence>
<dbReference type="Gene3D" id="3.40.50.720">
    <property type="entry name" value="NAD(P)-binding Rossmann-like Domain"/>
    <property type="match status" value="1"/>
</dbReference>
<gene>
    <name evidence="3" type="ORF">ODALV1_LOCUS17896</name>
</gene>
<evidence type="ECO:0000256" key="2">
    <source>
        <dbReference type="ARBA" id="ARBA00023002"/>
    </source>
</evidence>
<dbReference type="SUPFAM" id="SSF51735">
    <property type="entry name" value="NAD(P)-binding Rossmann-fold domains"/>
    <property type="match status" value="1"/>
</dbReference>
<name>A0ABP1R222_9HEXA</name>
<evidence type="ECO:0008006" key="5">
    <source>
        <dbReference type="Google" id="ProtNLM"/>
    </source>
</evidence>
<dbReference type="InterPro" id="IPR002347">
    <property type="entry name" value="SDR_fam"/>
</dbReference>
<dbReference type="PANTHER" id="PTHR43544">
    <property type="entry name" value="SHORT-CHAIN DEHYDROGENASE/REDUCTASE"/>
    <property type="match status" value="1"/>
</dbReference>
<keyword evidence="1" id="KW-0521">NADP</keyword>
<evidence type="ECO:0000313" key="3">
    <source>
        <dbReference type="EMBL" id="CAL8117916.1"/>
    </source>
</evidence>
<dbReference type="CDD" id="cd05325">
    <property type="entry name" value="carb_red_sniffer_like_SDR_c"/>
    <property type="match status" value="1"/>
</dbReference>
<keyword evidence="4" id="KW-1185">Reference proteome</keyword>
<dbReference type="PANTHER" id="PTHR43544:SF7">
    <property type="entry name" value="NADB-LER2"/>
    <property type="match status" value="1"/>
</dbReference>
<evidence type="ECO:0000313" key="4">
    <source>
        <dbReference type="Proteomes" id="UP001642540"/>
    </source>
</evidence>
<dbReference type="PRINTS" id="PR00081">
    <property type="entry name" value="GDHRDH"/>
</dbReference>
<reference evidence="3 4" key="1">
    <citation type="submission" date="2024-08" db="EMBL/GenBank/DDBJ databases">
        <authorList>
            <person name="Cucini C."/>
            <person name="Frati F."/>
        </authorList>
    </citation>
    <scope>NUCLEOTIDE SEQUENCE [LARGE SCALE GENOMIC DNA]</scope>
</reference>
<organism evidence="3 4">
    <name type="scientific">Orchesella dallaii</name>
    <dbReference type="NCBI Taxonomy" id="48710"/>
    <lineage>
        <taxon>Eukaryota</taxon>
        <taxon>Metazoa</taxon>
        <taxon>Ecdysozoa</taxon>
        <taxon>Arthropoda</taxon>
        <taxon>Hexapoda</taxon>
        <taxon>Collembola</taxon>
        <taxon>Entomobryomorpha</taxon>
        <taxon>Entomobryoidea</taxon>
        <taxon>Orchesellidae</taxon>
        <taxon>Orchesellinae</taxon>
        <taxon>Orchesella</taxon>
    </lineage>
</organism>
<dbReference type="Proteomes" id="UP001642540">
    <property type="component" value="Unassembled WGS sequence"/>
</dbReference>
<dbReference type="EMBL" id="CAXLJM020000057">
    <property type="protein sequence ID" value="CAL8117916.1"/>
    <property type="molecule type" value="Genomic_DNA"/>
</dbReference>
<proteinExistence type="predicted"/>